<organism evidence="6 7">
    <name type="scientific">Mesomycoplasma hyopneumoniae</name>
    <name type="common">Mycoplasma hyopneumoniae</name>
    <dbReference type="NCBI Taxonomy" id="2099"/>
    <lineage>
        <taxon>Bacteria</taxon>
        <taxon>Bacillati</taxon>
        <taxon>Mycoplasmatota</taxon>
        <taxon>Mycoplasmoidales</taxon>
        <taxon>Metamycoplasmataceae</taxon>
        <taxon>Mesomycoplasma</taxon>
    </lineage>
</organism>
<evidence type="ECO:0000256" key="1">
    <source>
        <dbReference type="ARBA" id="ARBA00004496"/>
    </source>
</evidence>
<evidence type="ECO:0000256" key="4">
    <source>
        <dbReference type="ARBA" id="ARBA00048027"/>
    </source>
</evidence>
<dbReference type="InterPro" id="IPR042101">
    <property type="entry name" value="SRP54_N_sf"/>
</dbReference>
<keyword evidence="2" id="KW-0547">Nucleotide-binding</keyword>
<dbReference type="Gene3D" id="3.40.50.300">
    <property type="entry name" value="P-loop containing nucleotide triphosphate hydrolases"/>
    <property type="match status" value="1"/>
</dbReference>
<comment type="catalytic activity">
    <reaction evidence="4">
        <text>GTP + H2O = GDP + phosphate + H(+)</text>
        <dbReference type="Rhea" id="RHEA:19669"/>
        <dbReference type="ChEBI" id="CHEBI:15377"/>
        <dbReference type="ChEBI" id="CHEBI:15378"/>
        <dbReference type="ChEBI" id="CHEBI:37565"/>
        <dbReference type="ChEBI" id="CHEBI:43474"/>
        <dbReference type="ChEBI" id="CHEBI:58189"/>
        <dbReference type="EC" id="3.6.5.4"/>
    </reaction>
</comment>
<dbReference type="PANTHER" id="PTHR11564">
    <property type="entry name" value="SIGNAL RECOGNITION PARTICLE 54K PROTEIN SRP54"/>
    <property type="match status" value="1"/>
</dbReference>
<dbReference type="AlphaFoldDB" id="A0A223M9F1"/>
<dbReference type="GO" id="GO:0006614">
    <property type="term" value="P:SRP-dependent cotranslational protein targeting to membrane"/>
    <property type="evidence" value="ECO:0007669"/>
    <property type="project" value="InterPro"/>
</dbReference>
<evidence type="ECO:0000259" key="5">
    <source>
        <dbReference type="SMART" id="SM00963"/>
    </source>
</evidence>
<dbReference type="InterPro" id="IPR036225">
    <property type="entry name" value="SRP/SRP_N"/>
</dbReference>
<feature type="domain" description="Signal recognition particle SRP54 helical bundle" evidence="5">
    <location>
        <begin position="1"/>
        <end position="86"/>
    </location>
</feature>
<protein>
    <submittedName>
        <fullName evidence="6">Signal recognition particle protein</fullName>
    </submittedName>
</protein>
<keyword evidence="3" id="KW-0342">GTP-binding</keyword>
<dbReference type="SUPFAM" id="SSF47364">
    <property type="entry name" value="Domain of the SRP/SRP receptor G-proteins"/>
    <property type="match status" value="1"/>
</dbReference>
<dbReference type="SMART" id="SM00963">
    <property type="entry name" value="SRP54_N"/>
    <property type="match status" value="1"/>
</dbReference>
<dbReference type="SUPFAM" id="SSF52540">
    <property type="entry name" value="P-loop containing nucleoside triphosphate hydrolases"/>
    <property type="match status" value="1"/>
</dbReference>
<dbReference type="InterPro" id="IPR022941">
    <property type="entry name" value="SRP54"/>
</dbReference>
<evidence type="ECO:0000256" key="2">
    <source>
        <dbReference type="ARBA" id="ARBA00022741"/>
    </source>
</evidence>
<dbReference type="InterPro" id="IPR000897">
    <property type="entry name" value="SRP54_GTPase_dom"/>
</dbReference>
<name>A0A223M9F1_MESHO</name>
<sequence>MLEFLTNRIQSSLKKLQKSITINESDLVEITREIRLALLEADVNLLVVKDFISKVKAQVLKQGLTSKLNPQQEFLKILHQNLVEILGINSKSINFNKTPTIIMLVGLQGSGKTTTAAKLAVFARQKN</sequence>
<comment type="subcellular location">
    <subcellularLocation>
        <location evidence="1">Cytoplasm</location>
    </subcellularLocation>
</comment>
<gene>
    <name evidence="6" type="primary">ffh_1</name>
    <name evidence="6" type="ORF">CIB43_00242</name>
</gene>
<dbReference type="GO" id="GO:0003924">
    <property type="term" value="F:GTPase activity"/>
    <property type="evidence" value="ECO:0007669"/>
    <property type="project" value="InterPro"/>
</dbReference>
<evidence type="ECO:0000313" key="7">
    <source>
        <dbReference type="Proteomes" id="UP000215452"/>
    </source>
</evidence>
<dbReference type="EMBL" id="CP022714">
    <property type="protein sequence ID" value="ASU14153.1"/>
    <property type="molecule type" value="Genomic_DNA"/>
</dbReference>
<evidence type="ECO:0000256" key="3">
    <source>
        <dbReference type="ARBA" id="ARBA00023134"/>
    </source>
</evidence>
<dbReference type="Proteomes" id="UP000215452">
    <property type="component" value="Chromosome"/>
</dbReference>
<dbReference type="PANTHER" id="PTHR11564:SF5">
    <property type="entry name" value="SIGNAL RECOGNITION PARTICLE SUBUNIT SRP54"/>
    <property type="match status" value="1"/>
</dbReference>
<dbReference type="Pfam" id="PF02881">
    <property type="entry name" value="SRP54_N"/>
    <property type="match status" value="1"/>
</dbReference>
<dbReference type="InterPro" id="IPR027417">
    <property type="entry name" value="P-loop_NTPase"/>
</dbReference>
<proteinExistence type="predicted"/>
<dbReference type="Gene3D" id="1.20.120.140">
    <property type="entry name" value="Signal recognition particle SRP54, nucleotide-binding domain"/>
    <property type="match status" value="1"/>
</dbReference>
<dbReference type="GO" id="GO:0048500">
    <property type="term" value="C:signal recognition particle"/>
    <property type="evidence" value="ECO:0007669"/>
    <property type="project" value="InterPro"/>
</dbReference>
<accession>A0A223M9F1</accession>
<dbReference type="Pfam" id="PF00448">
    <property type="entry name" value="SRP54"/>
    <property type="match status" value="1"/>
</dbReference>
<dbReference type="InterPro" id="IPR013822">
    <property type="entry name" value="Signal_recog_particl_SRP54_hlx"/>
</dbReference>
<reference evidence="6 7" key="1">
    <citation type="submission" date="2017-08" db="EMBL/GenBank/DDBJ databases">
        <title>The complete genome sequence of a Mycoplasma hyopneumoniae isolate in Korea.</title>
        <authorList>
            <person name="Han J."/>
            <person name="Lee N."/>
        </authorList>
    </citation>
    <scope>NUCLEOTIDE SEQUENCE [LARGE SCALE GENOMIC DNA]</scope>
    <source>
        <strain evidence="6 7">KM014</strain>
    </source>
</reference>
<evidence type="ECO:0000313" key="6">
    <source>
        <dbReference type="EMBL" id="ASU14153.1"/>
    </source>
</evidence>
<dbReference type="GO" id="GO:0005525">
    <property type="term" value="F:GTP binding"/>
    <property type="evidence" value="ECO:0007669"/>
    <property type="project" value="UniProtKB-KW"/>
</dbReference>